<protein>
    <submittedName>
        <fullName evidence="1">Uncharacterized protein</fullName>
    </submittedName>
</protein>
<dbReference type="Proteomes" id="UP000830729">
    <property type="component" value="Chromosome"/>
</dbReference>
<dbReference type="KEGG" id="halx:M0R89_06090"/>
<dbReference type="GeneID" id="72184751"/>
<gene>
    <name evidence="1" type="ORF">M0R89_06090</name>
</gene>
<accession>A0A8U0HX11</accession>
<proteinExistence type="predicted"/>
<dbReference type="RefSeq" id="WP_248651670.1">
    <property type="nucleotide sequence ID" value="NZ_CP096659.1"/>
</dbReference>
<organism evidence="1 2">
    <name type="scientific">Halorussus limi</name>
    <dbReference type="NCBI Taxonomy" id="2938695"/>
    <lineage>
        <taxon>Archaea</taxon>
        <taxon>Methanobacteriati</taxon>
        <taxon>Methanobacteriota</taxon>
        <taxon>Stenosarchaea group</taxon>
        <taxon>Halobacteria</taxon>
        <taxon>Halobacteriales</taxon>
        <taxon>Haladaptataceae</taxon>
        <taxon>Halorussus</taxon>
    </lineage>
</organism>
<sequence length="56" mass="5920">MSDESVTSTSITIEIGPPKYQATIDKQARKALGVEGQQSILQADLTLKRVGEGGDS</sequence>
<dbReference type="EMBL" id="CP096659">
    <property type="protein sequence ID" value="UPV75632.1"/>
    <property type="molecule type" value="Genomic_DNA"/>
</dbReference>
<keyword evidence="2" id="KW-1185">Reference proteome</keyword>
<dbReference type="AlphaFoldDB" id="A0A8U0HX11"/>
<evidence type="ECO:0000313" key="2">
    <source>
        <dbReference type="Proteomes" id="UP000830729"/>
    </source>
</evidence>
<evidence type="ECO:0000313" key="1">
    <source>
        <dbReference type="EMBL" id="UPV75632.1"/>
    </source>
</evidence>
<name>A0A8U0HX11_9EURY</name>
<reference evidence="1 2" key="1">
    <citation type="submission" date="2022-04" db="EMBL/GenBank/DDBJ databases">
        <title>Diverse halophilic archaea isolated from saline environments.</title>
        <authorList>
            <person name="Cui H.-L."/>
        </authorList>
    </citation>
    <scope>NUCLEOTIDE SEQUENCE [LARGE SCALE GENOMIC DNA]</scope>
    <source>
        <strain evidence="1 2">XZYJT49</strain>
    </source>
</reference>